<dbReference type="OrthoDB" id="3253623at2759"/>
<protein>
    <submittedName>
        <fullName evidence="1">Uncharacterized protein</fullName>
    </submittedName>
</protein>
<keyword evidence="2" id="KW-1185">Reference proteome</keyword>
<dbReference type="EMBL" id="ML179449">
    <property type="protein sequence ID" value="THU87461.1"/>
    <property type="molecule type" value="Genomic_DNA"/>
</dbReference>
<sequence length="87" mass="9487">MTDIFHGSLIRDFHGPDGKHFSKGSKDEGRYLFSLAADFFNPLGNKQAGKKISVGLIALVCLNLPLSERYKPENIFVAGIIPGPSEP</sequence>
<dbReference type="Proteomes" id="UP000297245">
    <property type="component" value="Unassembled WGS sequence"/>
</dbReference>
<proteinExistence type="predicted"/>
<accession>A0A4S8LF56</accession>
<gene>
    <name evidence="1" type="ORF">K435DRAFT_681623</name>
</gene>
<evidence type="ECO:0000313" key="2">
    <source>
        <dbReference type="Proteomes" id="UP000297245"/>
    </source>
</evidence>
<dbReference type="AlphaFoldDB" id="A0A4S8LF56"/>
<reference evidence="1 2" key="1">
    <citation type="journal article" date="2019" name="Nat. Ecol. Evol.">
        <title>Megaphylogeny resolves global patterns of mushroom evolution.</title>
        <authorList>
            <person name="Varga T."/>
            <person name="Krizsan K."/>
            <person name="Foldi C."/>
            <person name="Dima B."/>
            <person name="Sanchez-Garcia M."/>
            <person name="Sanchez-Ramirez S."/>
            <person name="Szollosi G.J."/>
            <person name="Szarkandi J.G."/>
            <person name="Papp V."/>
            <person name="Albert L."/>
            <person name="Andreopoulos W."/>
            <person name="Angelini C."/>
            <person name="Antonin V."/>
            <person name="Barry K.W."/>
            <person name="Bougher N.L."/>
            <person name="Buchanan P."/>
            <person name="Buyck B."/>
            <person name="Bense V."/>
            <person name="Catcheside P."/>
            <person name="Chovatia M."/>
            <person name="Cooper J."/>
            <person name="Damon W."/>
            <person name="Desjardin D."/>
            <person name="Finy P."/>
            <person name="Geml J."/>
            <person name="Haridas S."/>
            <person name="Hughes K."/>
            <person name="Justo A."/>
            <person name="Karasinski D."/>
            <person name="Kautmanova I."/>
            <person name="Kiss B."/>
            <person name="Kocsube S."/>
            <person name="Kotiranta H."/>
            <person name="LaButti K.M."/>
            <person name="Lechner B.E."/>
            <person name="Liimatainen K."/>
            <person name="Lipzen A."/>
            <person name="Lukacs Z."/>
            <person name="Mihaltcheva S."/>
            <person name="Morgado L.N."/>
            <person name="Niskanen T."/>
            <person name="Noordeloos M.E."/>
            <person name="Ohm R.A."/>
            <person name="Ortiz-Santana B."/>
            <person name="Ovrebo C."/>
            <person name="Racz N."/>
            <person name="Riley R."/>
            <person name="Savchenko A."/>
            <person name="Shiryaev A."/>
            <person name="Soop K."/>
            <person name="Spirin V."/>
            <person name="Szebenyi C."/>
            <person name="Tomsovsky M."/>
            <person name="Tulloss R.E."/>
            <person name="Uehling J."/>
            <person name="Grigoriev I.V."/>
            <person name="Vagvolgyi C."/>
            <person name="Papp T."/>
            <person name="Martin F.M."/>
            <person name="Miettinen O."/>
            <person name="Hibbett D.S."/>
            <person name="Nagy L.G."/>
        </authorList>
    </citation>
    <scope>NUCLEOTIDE SEQUENCE [LARGE SCALE GENOMIC DNA]</scope>
    <source>
        <strain evidence="1 2">CBS 962.96</strain>
    </source>
</reference>
<evidence type="ECO:0000313" key="1">
    <source>
        <dbReference type="EMBL" id="THU87461.1"/>
    </source>
</evidence>
<feature type="non-terminal residue" evidence="1">
    <location>
        <position position="87"/>
    </location>
</feature>
<name>A0A4S8LF56_DENBC</name>
<organism evidence="1 2">
    <name type="scientific">Dendrothele bispora (strain CBS 962.96)</name>
    <dbReference type="NCBI Taxonomy" id="1314807"/>
    <lineage>
        <taxon>Eukaryota</taxon>
        <taxon>Fungi</taxon>
        <taxon>Dikarya</taxon>
        <taxon>Basidiomycota</taxon>
        <taxon>Agaricomycotina</taxon>
        <taxon>Agaricomycetes</taxon>
        <taxon>Agaricomycetidae</taxon>
        <taxon>Agaricales</taxon>
        <taxon>Agaricales incertae sedis</taxon>
        <taxon>Dendrothele</taxon>
    </lineage>
</organism>